<keyword evidence="6" id="KW-1185">Reference proteome</keyword>
<protein>
    <recommendedName>
        <fullName evidence="4">FAD/NAD(P)-binding domain-containing protein</fullName>
    </recommendedName>
</protein>
<accession>A0ABP8VU81</accession>
<comment type="caution">
    <text evidence="5">The sequence shown here is derived from an EMBL/GenBank/DDBJ whole genome shotgun (WGS) entry which is preliminary data.</text>
</comment>
<gene>
    <name evidence="5" type="ORF">GCM10025780_16310</name>
</gene>
<reference evidence="6" key="1">
    <citation type="journal article" date="2019" name="Int. J. Syst. Evol. Microbiol.">
        <title>The Global Catalogue of Microorganisms (GCM) 10K type strain sequencing project: providing services to taxonomists for standard genome sequencing and annotation.</title>
        <authorList>
            <consortium name="The Broad Institute Genomics Platform"/>
            <consortium name="The Broad Institute Genome Sequencing Center for Infectious Disease"/>
            <person name="Wu L."/>
            <person name="Ma J."/>
        </authorList>
    </citation>
    <scope>NUCLEOTIDE SEQUENCE [LARGE SCALE GENOMIC DNA]</scope>
    <source>
        <strain evidence="6">JCM 18956</strain>
    </source>
</reference>
<dbReference type="Pfam" id="PF07992">
    <property type="entry name" value="Pyr_redox_2"/>
    <property type="match status" value="1"/>
</dbReference>
<dbReference type="SUPFAM" id="SSF51905">
    <property type="entry name" value="FAD/NAD(P)-binding domain"/>
    <property type="match status" value="1"/>
</dbReference>
<organism evidence="5 6">
    <name type="scientific">Frondihabitans cladoniiphilus</name>
    <dbReference type="NCBI Taxonomy" id="715785"/>
    <lineage>
        <taxon>Bacteria</taxon>
        <taxon>Bacillati</taxon>
        <taxon>Actinomycetota</taxon>
        <taxon>Actinomycetes</taxon>
        <taxon>Micrococcales</taxon>
        <taxon>Microbacteriaceae</taxon>
        <taxon>Frondihabitans</taxon>
    </lineage>
</organism>
<dbReference type="Proteomes" id="UP001501295">
    <property type="component" value="Unassembled WGS sequence"/>
</dbReference>
<dbReference type="PRINTS" id="PR00368">
    <property type="entry name" value="FADPNR"/>
</dbReference>
<dbReference type="RefSeq" id="WP_345375256.1">
    <property type="nucleotide sequence ID" value="NZ_BAABLM010000002.1"/>
</dbReference>
<dbReference type="InterPro" id="IPR050097">
    <property type="entry name" value="Ferredoxin-NADP_redctase_2"/>
</dbReference>
<dbReference type="PRINTS" id="PR00469">
    <property type="entry name" value="PNDRDTASEII"/>
</dbReference>
<dbReference type="PANTHER" id="PTHR48105">
    <property type="entry name" value="THIOREDOXIN REDUCTASE 1-RELATED-RELATED"/>
    <property type="match status" value="1"/>
</dbReference>
<evidence type="ECO:0000256" key="3">
    <source>
        <dbReference type="ARBA" id="ARBA00048132"/>
    </source>
</evidence>
<feature type="domain" description="FAD/NAD(P)-binding" evidence="4">
    <location>
        <begin position="13"/>
        <end position="296"/>
    </location>
</feature>
<keyword evidence="1" id="KW-0285">Flavoprotein</keyword>
<evidence type="ECO:0000259" key="4">
    <source>
        <dbReference type="Pfam" id="PF07992"/>
    </source>
</evidence>
<comment type="catalytic activity">
    <reaction evidence="3">
        <text>[thioredoxin]-dithiol + NADP(+) = [thioredoxin]-disulfide + NADPH + H(+)</text>
        <dbReference type="Rhea" id="RHEA:20345"/>
        <dbReference type="Rhea" id="RHEA-COMP:10698"/>
        <dbReference type="Rhea" id="RHEA-COMP:10700"/>
        <dbReference type="ChEBI" id="CHEBI:15378"/>
        <dbReference type="ChEBI" id="CHEBI:29950"/>
        <dbReference type="ChEBI" id="CHEBI:50058"/>
        <dbReference type="ChEBI" id="CHEBI:57783"/>
        <dbReference type="ChEBI" id="CHEBI:58349"/>
        <dbReference type="EC" id="1.8.1.9"/>
    </reaction>
</comment>
<sequence length="319" mass="33502">MTDAAAQGAGDVYDVAIVGGGPAGLSAALNLVRARRRVLLIDSNRPRNSATLVSHGYLTRDGISPLELRRLGREEFLGYEGAEHRMTQVQAITRSDAGFVLDCSLRNKTSSAVAGTVLVATGLTETLPGIAALRTFYGTSIHSCIECDGYDKRDQPLAVIGEHSDLAERALLLAQWSDDLIVFTNGSDAITLLEEETLDARGIPVDRRAIAEIEGDRDGMSGLRLADGEVVARSGGFVRPTWSSELGFLDGVGAEFDSDGLLVVDDHGRTAVTGLYAAGESTAPGPQQLIVAAGSGARVAATINRDLVGGIRDLADAVQ</sequence>
<dbReference type="InterPro" id="IPR023753">
    <property type="entry name" value="FAD/NAD-binding_dom"/>
</dbReference>
<proteinExistence type="predicted"/>
<evidence type="ECO:0000256" key="1">
    <source>
        <dbReference type="ARBA" id="ARBA00022630"/>
    </source>
</evidence>
<name>A0ABP8VU81_9MICO</name>
<dbReference type="Gene3D" id="3.50.50.60">
    <property type="entry name" value="FAD/NAD(P)-binding domain"/>
    <property type="match status" value="2"/>
</dbReference>
<evidence type="ECO:0000313" key="5">
    <source>
        <dbReference type="EMBL" id="GAA4672796.1"/>
    </source>
</evidence>
<dbReference type="EMBL" id="BAABLM010000002">
    <property type="protein sequence ID" value="GAA4672796.1"/>
    <property type="molecule type" value="Genomic_DNA"/>
</dbReference>
<keyword evidence="2" id="KW-0560">Oxidoreductase</keyword>
<evidence type="ECO:0000256" key="2">
    <source>
        <dbReference type="ARBA" id="ARBA00023002"/>
    </source>
</evidence>
<dbReference type="InterPro" id="IPR036188">
    <property type="entry name" value="FAD/NAD-bd_sf"/>
</dbReference>
<evidence type="ECO:0000313" key="6">
    <source>
        <dbReference type="Proteomes" id="UP001501295"/>
    </source>
</evidence>